<feature type="active site" evidence="6">
    <location>
        <position position="105"/>
    </location>
</feature>
<dbReference type="Proteomes" id="UP000024836">
    <property type="component" value="Unassembled WGS sequence"/>
</dbReference>
<evidence type="ECO:0000256" key="3">
    <source>
        <dbReference type="ARBA" id="ARBA00022691"/>
    </source>
</evidence>
<dbReference type="InterPro" id="IPR018117">
    <property type="entry name" value="C5_DNA_meth_AS"/>
</dbReference>
<reference evidence="9 10" key="1">
    <citation type="submission" date="2013-04" db="EMBL/GenBank/DDBJ databases">
        <title>Shimia sp. 22II-S11-Z10 Genome Sequencing.</title>
        <authorList>
            <person name="Lai Q."/>
            <person name="Li G."/>
            <person name="Shao Z."/>
        </authorList>
    </citation>
    <scope>NUCLEOTIDE SEQUENCE [LARGE SCALE GENOMIC DNA]</scope>
    <source>
        <strain evidence="10">22II-S11-Z10</strain>
    </source>
</reference>
<dbReference type="PROSITE" id="PS51679">
    <property type="entry name" value="SAM_MT_C5"/>
    <property type="match status" value="1"/>
</dbReference>
<dbReference type="EMBL" id="AQQY01000003">
    <property type="protein sequence ID" value="KCV82457.1"/>
    <property type="molecule type" value="Genomic_DNA"/>
</dbReference>
<evidence type="ECO:0000256" key="8">
    <source>
        <dbReference type="RuleBase" id="RU000417"/>
    </source>
</evidence>
<dbReference type="PANTHER" id="PTHR46098:SF1">
    <property type="entry name" value="TRNA (CYTOSINE(38)-C(5))-METHYLTRANSFERASE"/>
    <property type="match status" value="1"/>
</dbReference>
<proteinExistence type="inferred from homology"/>
<evidence type="ECO:0000256" key="1">
    <source>
        <dbReference type="ARBA" id="ARBA00022603"/>
    </source>
</evidence>
<dbReference type="Gene3D" id="3.40.50.150">
    <property type="entry name" value="Vaccinia Virus protein VP39"/>
    <property type="match status" value="1"/>
</dbReference>
<name>A0A058ZMN2_9RHOB</name>
<dbReference type="AlphaFoldDB" id="A0A058ZMN2"/>
<comment type="catalytic activity">
    <reaction evidence="5 8">
        <text>a 2'-deoxycytidine in DNA + S-adenosyl-L-methionine = a 5-methyl-2'-deoxycytidine in DNA + S-adenosyl-L-homocysteine + H(+)</text>
        <dbReference type="Rhea" id="RHEA:13681"/>
        <dbReference type="Rhea" id="RHEA-COMP:11369"/>
        <dbReference type="Rhea" id="RHEA-COMP:11370"/>
        <dbReference type="ChEBI" id="CHEBI:15378"/>
        <dbReference type="ChEBI" id="CHEBI:57856"/>
        <dbReference type="ChEBI" id="CHEBI:59789"/>
        <dbReference type="ChEBI" id="CHEBI:85452"/>
        <dbReference type="ChEBI" id="CHEBI:85454"/>
        <dbReference type="EC" id="2.1.1.37"/>
    </reaction>
</comment>
<dbReference type="OrthoDB" id="9813719at2"/>
<dbReference type="InterPro" id="IPR050750">
    <property type="entry name" value="C5-MTase"/>
</dbReference>
<keyword evidence="4" id="KW-0680">Restriction system</keyword>
<evidence type="ECO:0000256" key="2">
    <source>
        <dbReference type="ARBA" id="ARBA00022679"/>
    </source>
</evidence>
<dbReference type="RefSeq" id="WP_051597976.1">
    <property type="nucleotide sequence ID" value="NZ_AQQY01000003.1"/>
</dbReference>
<evidence type="ECO:0000256" key="5">
    <source>
        <dbReference type="ARBA" id="ARBA00047422"/>
    </source>
</evidence>
<dbReference type="InterPro" id="IPR029063">
    <property type="entry name" value="SAM-dependent_MTases_sf"/>
</dbReference>
<dbReference type="CDD" id="cd00315">
    <property type="entry name" value="Cyt_C5_DNA_methylase"/>
    <property type="match status" value="1"/>
</dbReference>
<dbReference type="Pfam" id="PF00145">
    <property type="entry name" value="DNA_methylase"/>
    <property type="match status" value="2"/>
</dbReference>
<gene>
    <name evidence="9" type="ORF">ATO10_05931</name>
</gene>
<accession>A0A058ZMN2</accession>
<dbReference type="InterPro" id="IPR001525">
    <property type="entry name" value="C5_MeTfrase"/>
</dbReference>
<dbReference type="Gene3D" id="3.90.120.10">
    <property type="entry name" value="DNA Methylase, subunit A, domain 2"/>
    <property type="match status" value="1"/>
</dbReference>
<dbReference type="EC" id="2.1.1.37" evidence="8"/>
<sequence>MRSIKYLSLFSGIGGFELGIHQACSDLGSHRRQATNAAALSGARPVALSGGNDPTAVCVGYSEINRYALQVYQRHFPNHPCLGDITRIDPETLPDFDLLCGGFPCQSFSNAGHRAGFEDPRGALFFEIARIIASKQPRHLLLENVKGFLSHDHGRTAKRCFETLDDLGYDCEWQVLNSKDFGLPQNRERIFIVGHSRACSRSQVFPFLRSVQSCPKTGREAELGQPADCRIRRLTPLECERVQGFPDGWTEGLSGNQRYHCIGNAVSPEVIRQICARLFVS</sequence>
<protein>
    <recommendedName>
        <fullName evidence="8">Cytosine-specific methyltransferase</fullName>
        <ecNumber evidence="8">2.1.1.37</ecNumber>
    </recommendedName>
</protein>
<keyword evidence="3 6" id="KW-0949">S-adenosyl-L-methionine</keyword>
<evidence type="ECO:0000313" key="9">
    <source>
        <dbReference type="EMBL" id="KCV82457.1"/>
    </source>
</evidence>
<evidence type="ECO:0000256" key="7">
    <source>
        <dbReference type="RuleBase" id="RU000416"/>
    </source>
</evidence>
<dbReference type="PRINTS" id="PR00105">
    <property type="entry name" value="C5METTRFRASE"/>
</dbReference>
<organism evidence="9 10">
    <name type="scientific">Actibacterium atlanticum</name>
    <dbReference type="NCBI Taxonomy" id="1461693"/>
    <lineage>
        <taxon>Bacteria</taxon>
        <taxon>Pseudomonadati</taxon>
        <taxon>Pseudomonadota</taxon>
        <taxon>Alphaproteobacteria</taxon>
        <taxon>Rhodobacterales</taxon>
        <taxon>Roseobacteraceae</taxon>
        <taxon>Actibacterium</taxon>
    </lineage>
</organism>
<evidence type="ECO:0000256" key="6">
    <source>
        <dbReference type="PROSITE-ProRule" id="PRU01016"/>
    </source>
</evidence>
<dbReference type="GO" id="GO:0009307">
    <property type="term" value="P:DNA restriction-modification system"/>
    <property type="evidence" value="ECO:0007669"/>
    <property type="project" value="UniProtKB-KW"/>
</dbReference>
<keyword evidence="1 6" id="KW-0489">Methyltransferase</keyword>
<dbReference type="PANTHER" id="PTHR46098">
    <property type="entry name" value="TRNA (CYTOSINE(38)-C(5))-METHYLTRANSFERASE"/>
    <property type="match status" value="1"/>
</dbReference>
<dbReference type="GO" id="GO:0032259">
    <property type="term" value="P:methylation"/>
    <property type="evidence" value="ECO:0007669"/>
    <property type="project" value="UniProtKB-KW"/>
</dbReference>
<keyword evidence="10" id="KW-1185">Reference proteome</keyword>
<evidence type="ECO:0000313" key="10">
    <source>
        <dbReference type="Proteomes" id="UP000024836"/>
    </source>
</evidence>
<dbReference type="STRING" id="1461693.ATO10_05931"/>
<evidence type="ECO:0000256" key="4">
    <source>
        <dbReference type="ARBA" id="ARBA00022747"/>
    </source>
</evidence>
<dbReference type="NCBIfam" id="TIGR00675">
    <property type="entry name" value="dcm"/>
    <property type="match status" value="1"/>
</dbReference>
<dbReference type="SUPFAM" id="SSF53335">
    <property type="entry name" value="S-adenosyl-L-methionine-dependent methyltransferases"/>
    <property type="match status" value="1"/>
</dbReference>
<dbReference type="eggNOG" id="COG0270">
    <property type="taxonomic scope" value="Bacteria"/>
</dbReference>
<keyword evidence="2 6" id="KW-0808">Transferase</keyword>
<comment type="similarity">
    <text evidence="6 7">Belongs to the class I-like SAM-binding methyltransferase superfamily. C5-methyltransferase family.</text>
</comment>
<dbReference type="PROSITE" id="PS00094">
    <property type="entry name" value="C5_MTASE_1"/>
    <property type="match status" value="1"/>
</dbReference>
<dbReference type="GO" id="GO:0003886">
    <property type="term" value="F:DNA (cytosine-5-)-methyltransferase activity"/>
    <property type="evidence" value="ECO:0007669"/>
    <property type="project" value="UniProtKB-EC"/>
</dbReference>
<comment type="caution">
    <text evidence="9">The sequence shown here is derived from an EMBL/GenBank/DDBJ whole genome shotgun (WGS) entry which is preliminary data.</text>
</comment>